<name>A0A6S7KRD0_PARCT</name>
<feature type="non-terminal residue" evidence="2">
    <location>
        <position position="73"/>
    </location>
</feature>
<proteinExistence type="predicted"/>
<dbReference type="AlphaFoldDB" id="A0A6S7KRD0"/>
<gene>
    <name evidence="2" type="ORF">PACLA_8A043771</name>
</gene>
<reference evidence="2" key="1">
    <citation type="submission" date="2020-04" db="EMBL/GenBank/DDBJ databases">
        <authorList>
            <person name="Alioto T."/>
            <person name="Alioto T."/>
            <person name="Gomez Garrido J."/>
        </authorList>
    </citation>
    <scope>NUCLEOTIDE SEQUENCE</scope>
    <source>
        <strain evidence="2">A484AB</strain>
    </source>
</reference>
<protein>
    <submittedName>
        <fullName evidence="2">Uncharacterized protein</fullName>
    </submittedName>
</protein>
<keyword evidence="3" id="KW-1185">Reference proteome</keyword>
<sequence>MLMFVQYFATNRGEFINSNRLRAIREEAADPRDQKSTHNEVNELRNKNNMINPVESFTKMKKANAEIFPMVVK</sequence>
<dbReference type="EMBL" id="CACRXK020036047">
    <property type="protein sequence ID" value="CAB4044750.1"/>
    <property type="molecule type" value="Genomic_DNA"/>
</dbReference>
<dbReference type="Proteomes" id="UP001152795">
    <property type="component" value="Unassembled WGS sequence"/>
</dbReference>
<evidence type="ECO:0000313" key="2">
    <source>
        <dbReference type="EMBL" id="CAB4044750.1"/>
    </source>
</evidence>
<evidence type="ECO:0000313" key="3">
    <source>
        <dbReference type="Proteomes" id="UP001152795"/>
    </source>
</evidence>
<accession>A0A6S7KRD0</accession>
<evidence type="ECO:0000256" key="1">
    <source>
        <dbReference type="SAM" id="MobiDB-lite"/>
    </source>
</evidence>
<feature type="compositionally biased region" description="Basic and acidic residues" evidence="1">
    <location>
        <begin position="28"/>
        <end position="46"/>
    </location>
</feature>
<comment type="caution">
    <text evidence="2">The sequence shown here is derived from an EMBL/GenBank/DDBJ whole genome shotgun (WGS) entry which is preliminary data.</text>
</comment>
<feature type="region of interest" description="Disordered" evidence="1">
    <location>
        <begin position="28"/>
        <end position="47"/>
    </location>
</feature>
<organism evidence="2 3">
    <name type="scientific">Paramuricea clavata</name>
    <name type="common">Red gorgonian</name>
    <name type="synonym">Violescent sea-whip</name>
    <dbReference type="NCBI Taxonomy" id="317549"/>
    <lineage>
        <taxon>Eukaryota</taxon>
        <taxon>Metazoa</taxon>
        <taxon>Cnidaria</taxon>
        <taxon>Anthozoa</taxon>
        <taxon>Octocorallia</taxon>
        <taxon>Malacalcyonacea</taxon>
        <taxon>Plexauridae</taxon>
        <taxon>Paramuricea</taxon>
    </lineage>
</organism>